<evidence type="ECO:0000313" key="2">
    <source>
        <dbReference type="Proteomes" id="UP000675920"/>
    </source>
</evidence>
<dbReference type="AlphaFoldDB" id="A0A8B6XB23"/>
<accession>A0A8B6XB23</accession>
<evidence type="ECO:0000259" key="1">
    <source>
        <dbReference type="PROSITE" id="PS51186"/>
    </source>
</evidence>
<dbReference type="RefSeq" id="WP_084545058.1">
    <property type="nucleotide sequence ID" value="NZ_AXWS01000013.1"/>
</dbReference>
<dbReference type="PROSITE" id="PS51186">
    <property type="entry name" value="GNAT"/>
    <property type="match status" value="1"/>
</dbReference>
<dbReference type="OrthoDB" id="9796171at2"/>
<proteinExistence type="predicted"/>
<protein>
    <submittedName>
        <fullName evidence="3">MSMEG_0567/Sll0786 family nitrogen starvation N-acetyltransferase</fullName>
    </submittedName>
</protein>
<dbReference type="GO" id="GO:0016747">
    <property type="term" value="F:acyltransferase activity, transferring groups other than amino-acyl groups"/>
    <property type="evidence" value="ECO:0007669"/>
    <property type="project" value="InterPro"/>
</dbReference>
<dbReference type="NCBIfam" id="TIGR04045">
    <property type="entry name" value="MSMEG_0567_GNAT"/>
    <property type="match status" value="1"/>
</dbReference>
<organism evidence="2 3">
    <name type="scientific">Derxia gummosa DSM 723</name>
    <dbReference type="NCBI Taxonomy" id="1121388"/>
    <lineage>
        <taxon>Bacteria</taxon>
        <taxon>Pseudomonadati</taxon>
        <taxon>Pseudomonadota</taxon>
        <taxon>Betaproteobacteria</taxon>
        <taxon>Burkholderiales</taxon>
        <taxon>Alcaligenaceae</taxon>
        <taxon>Derxia</taxon>
    </lineage>
</organism>
<dbReference type="Proteomes" id="UP000675920">
    <property type="component" value="Unplaced"/>
</dbReference>
<dbReference type="Gene3D" id="3.40.630.30">
    <property type="match status" value="1"/>
</dbReference>
<reference evidence="3" key="1">
    <citation type="submission" date="2025-08" db="UniProtKB">
        <authorList>
            <consortium name="RefSeq"/>
        </authorList>
    </citation>
    <scope>IDENTIFICATION</scope>
</reference>
<dbReference type="InterPro" id="IPR000182">
    <property type="entry name" value="GNAT_dom"/>
</dbReference>
<feature type="domain" description="N-acetyltransferase" evidence="1">
    <location>
        <begin position="37"/>
        <end position="183"/>
    </location>
</feature>
<dbReference type="Pfam" id="PF00583">
    <property type="entry name" value="Acetyltransf_1"/>
    <property type="match status" value="1"/>
</dbReference>
<dbReference type="InterPro" id="IPR024035">
    <property type="entry name" value="MSMEG_0567_GNAT"/>
</dbReference>
<dbReference type="InterPro" id="IPR016181">
    <property type="entry name" value="Acyl_CoA_acyltransferase"/>
</dbReference>
<keyword evidence="2" id="KW-1185">Reference proteome</keyword>
<name>A0A8B6XB23_9BURK</name>
<dbReference type="CDD" id="cd04301">
    <property type="entry name" value="NAT_SF"/>
    <property type="match status" value="1"/>
</dbReference>
<dbReference type="SUPFAM" id="SSF55729">
    <property type="entry name" value="Acyl-CoA N-acyltransferases (Nat)"/>
    <property type="match status" value="1"/>
</dbReference>
<evidence type="ECO:0000313" key="3">
    <source>
        <dbReference type="RefSeq" id="WP_084545058.1"/>
    </source>
</evidence>
<sequence>MARLHFDLARGLGERAPGGGVAAGFCELPLDWSPAEFRIKLATLPWEREAAHALRRAVFCAEQRVFEHDDRDAIDEHAELIVATACLAGEPQQVVGTVRIHRAAPRHWWGSRLAVAADWRRHGRLGATLIRLAVTTANARGCDEFLAHVQAQNEPLFRRLGWTTLGRETLHGREHCRMRADLAVYPPHPAPEAGFVLRPGAGR</sequence>